<dbReference type="EMBL" id="JANIET010000001">
    <property type="protein sequence ID" value="MCQ8226441.1"/>
    <property type="molecule type" value="Genomic_DNA"/>
</dbReference>
<accession>A0ABT1VH51</accession>
<dbReference type="Pfam" id="PF13086">
    <property type="entry name" value="AAA_11"/>
    <property type="match status" value="1"/>
</dbReference>
<organism evidence="9 10">
    <name type="scientific">Pantoea trifolii</name>
    <dbReference type="NCBI Taxonomy" id="2968030"/>
    <lineage>
        <taxon>Bacteria</taxon>
        <taxon>Pseudomonadati</taxon>
        <taxon>Pseudomonadota</taxon>
        <taxon>Gammaproteobacteria</taxon>
        <taxon>Enterobacterales</taxon>
        <taxon>Erwiniaceae</taxon>
        <taxon>Pantoea</taxon>
    </lineage>
</organism>
<keyword evidence="3" id="KW-0378">Hydrolase</keyword>
<keyword evidence="6" id="KW-0175">Coiled coil</keyword>
<evidence type="ECO:0000256" key="4">
    <source>
        <dbReference type="ARBA" id="ARBA00022806"/>
    </source>
</evidence>
<evidence type="ECO:0000259" key="8">
    <source>
        <dbReference type="Pfam" id="PF13087"/>
    </source>
</evidence>
<feature type="coiled-coil region" evidence="6">
    <location>
        <begin position="631"/>
        <end position="665"/>
    </location>
</feature>
<comment type="similarity">
    <text evidence="1">Belongs to the DNA2/NAM7 helicase family.</text>
</comment>
<evidence type="ECO:0000256" key="3">
    <source>
        <dbReference type="ARBA" id="ARBA00022801"/>
    </source>
</evidence>
<dbReference type="GO" id="GO:0005524">
    <property type="term" value="F:ATP binding"/>
    <property type="evidence" value="ECO:0007669"/>
    <property type="project" value="UniProtKB-KW"/>
</dbReference>
<dbReference type="PANTHER" id="PTHR43788:SF8">
    <property type="entry name" value="DNA-BINDING PROTEIN SMUBP-2"/>
    <property type="match status" value="1"/>
</dbReference>
<keyword evidence="4" id="KW-0347">Helicase</keyword>
<evidence type="ECO:0000256" key="2">
    <source>
        <dbReference type="ARBA" id="ARBA00022741"/>
    </source>
</evidence>
<evidence type="ECO:0000256" key="1">
    <source>
        <dbReference type="ARBA" id="ARBA00007913"/>
    </source>
</evidence>
<proteinExistence type="inferred from homology"/>
<name>A0ABT1VH51_9GAMM</name>
<evidence type="ECO:0000313" key="9">
    <source>
        <dbReference type="EMBL" id="MCQ8226441.1"/>
    </source>
</evidence>
<dbReference type="RefSeq" id="WP_256698329.1">
    <property type="nucleotide sequence ID" value="NZ_JANIES010000001.1"/>
</dbReference>
<dbReference type="Gene3D" id="3.40.50.300">
    <property type="entry name" value="P-loop containing nucleotide triphosphate hydrolases"/>
    <property type="match status" value="2"/>
</dbReference>
<sequence>MDDQSKMLPTQQAIRILDYWHKIEFFESTDIKDLENNADGVIQLSMEELQHNTSLPWIEPQQIRRAGSDYSPEKKYRYELFFGIFERDEIFQQAKPFIYKQSDIENDALGNEGRTCSIKCKLDHNGVIDSESFEFSTVTWALGQISTGGLERLNFDAYEVDTKKLQQRFNEIVTTADNIKTKHQLPPILTTFEIIEFLKSMAQWTTFSPQTPTPALFIKLSETKPNKLNISAQLDPSLLSKLSDETELALSNDSDFPLTSASDNSNEISILNSFYIRDIERIIEDIKRNKLDIDSPLGRYLTGSRKKNVDLLLPAGRTLLIEKLRLAQLPAGRWLSDRKHNMSLMQQFAINTLEQELTHQGLYSVNGPPGTGKTTLLRDIIANNIVKRAAILANYNRVEDVFSGSISISVNGNTRKIPCLRPELCGYEMVVASSNNAAVENISRELPQLKSLGDEWQHHDYFKSAARKLAAFSRPLKNSEKQPEKTFLIKPLAPDDDCWGLIAVALGKKKNRDRFKERVFTHNHTKAVTSPPADEYRHLFESLKNKDIASFAAAKKAFIDAQQKHHSIIQELQQLEDLNDLSNYYHQQQIKIQKLRLRRFMLNARITRCAEREPHWLTLKFRKIFRVKAIITGLKNRLNSTIAALQLAEQRLSQIQDELDAKHKHCLALQIKYQDTIFAADEINIEAEDIQRTSFGHGAILNAARSQLSACALDLHQSWLKEAYKECNLLKVIFSVSDAINGGVQETKACLALWQLLFMIVPVVSSTFASVHRQFMHLGAGDIGWLFIDEAGQATPQQAAGALWRAKRAVVVGDPLQIEPVFTIPPAFVEALAQRAFADDWREWSPTTQSVQNLADRVNPYGSAQISNENWLGSPLRVHRRCDEPMFSIANKIAYNNKMLHGRDKRWPTDNNLWGESGWLDVCGEVKGKHYVPAQGKKVLMMINDWFEHHGALPDVYIISPFKQIKNQLKSLLSQELKGIKDINRWIDDRVGTVHTFQGKEEKNVIIVLGLSANNSGGEKWASSKPNLLNVAVTRAQNRVYIIGSKAIWAGCDYFNVANEMLSRIEPPEMPEKLAVVHVD</sequence>
<dbReference type="SUPFAM" id="SSF52540">
    <property type="entry name" value="P-loop containing nucleoside triphosphate hydrolases"/>
    <property type="match status" value="1"/>
</dbReference>
<dbReference type="Pfam" id="PF13087">
    <property type="entry name" value="AAA_12"/>
    <property type="match status" value="1"/>
</dbReference>
<gene>
    <name evidence="9" type="ORF">NQH49_02965</name>
</gene>
<comment type="caution">
    <text evidence="9">The sequence shown here is derived from an EMBL/GenBank/DDBJ whole genome shotgun (WGS) entry which is preliminary data.</text>
</comment>
<keyword evidence="10" id="KW-1185">Reference proteome</keyword>
<dbReference type="Proteomes" id="UP001300015">
    <property type="component" value="Unassembled WGS sequence"/>
</dbReference>
<dbReference type="InterPro" id="IPR047187">
    <property type="entry name" value="SF1_C_Upf1"/>
</dbReference>
<protein>
    <submittedName>
        <fullName evidence="9">ATP-binding protein</fullName>
    </submittedName>
</protein>
<dbReference type="CDD" id="cd18808">
    <property type="entry name" value="SF1_C_Upf1"/>
    <property type="match status" value="1"/>
</dbReference>
<evidence type="ECO:0000256" key="5">
    <source>
        <dbReference type="ARBA" id="ARBA00022840"/>
    </source>
</evidence>
<dbReference type="InterPro" id="IPR041679">
    <property type="entry name" value="DNA2/NAM7-like_C"/>
</dbReference>
<dbReference type="PANTHER" id="PTHR43788">
    <property type="entry name" value="DNA2/NAM7 HELICASE FAMILY MEMBER"/>
    <property type="match status" value="1"/>
</dbReference>
<evidence type="ECO:0000259" key="7">
    <source>
        <dbReference type="Pfam" id="PF13086"/>
    </source>
</evidence>
<keyword evidence="5 9" id="KW-0067">ATP-binding</keyword>
<dbReference type="InterPro" id="IPR050534">
    <property type="entry name" value="Coronavir_polyprotein_1ab"/>
</dbReference>
<dbReference type="InterPro" id="IPR027417">
    <property type="entry name" value="P-loop_NTPase"/>
</dbReference>
<feature type="domain" description="DNA2/NAM7 helicase-like C-terminal" evidence="8">
    <location>
        <begin position="879"/>
        <end position="1046"/>
    </location>
</feature>
<evidence type="ECO:0000256" key="6">
    <source>
        <dbReference type="SAM" id="Coils"/>
    </source>
</evidence>
<evidence type="ECO:0000313" key="10">
    <source>
        <dbReference type="Proteomes" id="UP001300015"/>
    </source>
</evidence>
<reference evidence="9 10" key="1">
    <citation type="submission" date="2022-07" db="EMBL/GenBank/DDBJ databases">
        <title>Pantoea trifolii sp. nov. isolated from root nodules of Trifolium rubens.</title>
        <authorList>
            <person name="Kalita M."/>
            <person name="Wdowiak-Wrobel S."/>
            <person name="Marek-Kozaczuk M."/>
            <person name="Palusinska-Szysz M."/>
            <person name="Sokolowski W."/>
            <person name="Coutinho T."/>
            <person name="Hlahane L."/>
        </authorList>
    </citation>
    <scope>NUCLEOTIDE SEQUENCE [LARGE SCALE GENOMIC DNA]</scope>
    <source>
        <strain evidence="9 10">MMK2</strain>
    </source>
</reference>
<dbReference type="InterPro" id="IPR041677">
    <property type="entry name" value="DNA2/NAM7_AAA_11"/>
</dbReference>
<feature type="domain" description="DNA2/NAM7 helicase helicase" evidence="7">
    <location>
        <begin position="352"/>
        <end position="821"/>
    </location>
</feature>
<keyword evidence="2" id="KW-0547">Nucleotide-binding</keyword>